<dbReference type="Proteomes" id="UP000485562">
    <property type="component" value="Unassembled WGS sequence"/>
</dbReference>
<dbReference type="Gene3D" id="3.40.50.720">
    <property type="entry name" value="NAD(P)-binding Rossmann-like Domain"/>
    <property type="match status" value="1"/>
</dbReference>
<feature type="domain" description="Gfo/Idh/MocA-like oxidoreductase C-terminal" evidence="2">
    <location>
        <begin position="144"/>
        <end position="394"/>
    </location>
</feature>
<accession>A0A1V6CCJ1</accession>
<dbReference type="Pfam" id="PF02894">
    <property type="entry name" value="GFO_IDH_MocA_C"/>
    <property type="match status" value="1"/>
</dbReference>
<dbReference type="InterPro" id="IPR000683">
    <property type="entry name" value="Gfo/Idh/MocA-like_OxRdtase_N"/>
</dbReference>
<dbReference type="InterPro" id="IPR004104">
    <property type="entry name" value="Gfo/Idh/MocA-like_OxRdtase_C"/>
</dbReference>
<dbReference type="Pfam" id="PF01408">
    <property type="entry name" value="GFO_IDH_MocA"/>
    <property type="match status" value="1"/>
</dbReference>
<dbReference type="SUPFAM" id="SSF51735">
    <property type="entry name" value="NAD(P)-binding Rossmann-fold domains"/>
    <property type="match status" value="1"/>
</dbReference>
<reference evidence="3" key="1">
    <citation type="submission" date="2017-02" db="EMBL/GenBank/DDBJ databases">
        <title>Delving into the versatile metabolic prowess of the omnipresent phylum Bacteroidetes.</title>
        <authorList>
            <person name="Nobu M.K."/>
            <person name="Mei R."/>
            <person name="Narihiro T."/>
            <person name="Kuroda K."/>
            <person name="Liu W.-T."/>
        </authorList>
    </citation>
    <scope>NUCLEOTIDE SEQUENCE</scope>
    <source>
        <strain evidence="3">ADurb.Bin131</strain>
    </source>
</reference>
<dbReference type="EC" id="1.-.-.-" evidence="3"/>
<dbReference type="AlphaFoldDB" id="A0A1V6CCJ1"/>
<dbReference type="GO" id="GO:0016491">
    <property type="term" value="F:oxidoreductase activity"/>
    <property type="evidence" value="ECO:0007669"/>
    <property type="project" value="UniProtKB-KW"/>
</dbReference>
<dbReference type="PANTHER" id="PTHR43377">
    <property type="entry name" value="BILIVERDIN REDUCTASE A"/>
    <property type="match status" value="1"/>
</dbReference>
<dbReference type="SUPFAM" id="SSF55347">
    <property type="entry name" value="Glyceraldehyde-3-phosphate dehydrogenase-like, C-terminal domain"/>
    <property type="match status" value="1"/>
</dbReference>
<evidence type="ECO:0000259" key="1">
    <source>
        <dbReference type="Pfam" id="PF01408"/>
    </source>
</evidence>
<evidence type="ECO:0000313" key="3">
    <source>
        <dbReference type="EMBL" id="OQB74611.1"/>
    </source>
</evidence>
<feature type="domain" description="Gfo/Idh/MocA-like oxidoreductase N-terminal" evidence="1">
    <location>
        <begin position="2"/>
        <end position="126"/>
    </location>
</feature>
<name>A0A1V6CCJ1_UNCT6</name>
<evidence type="ECO:0000259" key="2">
    <source>
        <dbReference type="Pfam" id="PF02894"/>
    </source>
</evidence>
<proteinExistence type="predicted"/>
<gene>
    <name evidence="3" type="primary">yteT_2</name>
    <name evidence="3" type="ORF">BWX89_00452</name>
</gene>
<comment type="caution">
    <text evidence="3">The sequence shown here is derived from an EMBL/GenBank/DDBJ whole genome shotgun (WGS) entry which is preliminary data.</text>
</comment>
<sequence>MIRIGIIGTGNRGIAGYGLYILKEKNDIAQIVAVSDPDKKRLKTAQLALKIPSNCAFTDTKKLLDMENLDAVIITSPDYTHKDIAVSAFKRNLDVLCEKPLALTVRDCDEILAAQKKSGRILCVGFVLRYNNFYRKMYEMINIEKKIGRVVMAGAMDSVSTGSQYFFHGWWRLRKNSGGLLVQKATHSVDILNWIVNSKPERVYGEGGLAVFGGKESNTKVCSKCSKKKNCLESIVNKKVSWDYGVANFTMEVEDKCVFAKEIDVYDHEILTIRYQNKARAFFVENQFTPDYKREFWFIGDKGRMYGIDPYIVSEKDRKKPYLEIVYRHTRKKEVIPVKLAPGGHGGGDPALIEDFLNCCISRKKPLADGEAGRESIAICAGGEKSIETGRIINIR</sequence>
<protein>
    <submittedName>
        <fullName evidence="3">Oxidoreductase YteT</fullName>
        <ecNumber evidence="3">1.-.-.-</ecNumber>
    </submittedName>
</protein>
<dbReference type="GO" id="GO:0000166">
    <property type="term" value="F:nucleotide binding"/>
    <property type="evidence" value="ECO:0007669"/>
    <property type="project" value="InterPro"/>
</dbReference>
<keyword evidence="3" id="KW-0560">Oxidoreductase</keyword>
<dbReference type="PANTHER" id="PTHR43377:SF2">
    <property type="entry name" value="BINDING ROSSMANN FOLD OXIDOREDUCTASE, PUTATIVE (AFU_ORTHOLOGUE AFUA_4G00560)-RELATED"/>
    <property type="match status" value="1"/>
</dbReference>
<dbReference type="InterPro" id="IPR051450">
    <property type="entry name" value="Gfo/Idh/MocA_Oxidoreductases"/>
</dbReference>
<organism evidence="3">
    <name type="scientific">candidate division TA06 bacterium ADurb.Bin131</name>
    <dbReference type="NCBI Taxonomy" id="1852827"/>
    <lineage>
        <taxon>Bacteria</taxon>
        <taxon>Bacteria division TA06</taxon>
    </lineage>
</organism>
<dbReference type="Gene3D" id="3.30.360.10">
    <property type="entry name" value="Dihydrodipicolinate Reductase, domain 2"/>
    <property type="match status" value="1"/>
</dbReference>
<dbReference type="EMBL" id="MWDQ01000035">
    <property type="protein sequence ID" value="OQB74611.1"/>
    <property type="molecule type" value="Genomic_DNA"/>
</dbReference>
<dbReference type="InterPro" id="IPR036291">
    <property type="entry name" value="NAD(P)-bd_dom_sf"/>
</dbReference>